<comment type="cofactor">
    <cofactor evidence="2">
        <name>a divalent metal cation</name>
        <dbReference type="ChEBI" id="CHEBI:60240"/>
    </cofactor>
</comment>
<protein>
    <recommendedName>
        <fullName evidence="2">Phosphoesterase</fullName>
        <ecNumber evidence="2">3.1.4.-</ecNumber>
    </recommendedName>
</protein>
<evidence type="ECO:0000313" key="5">
    <source>
        <dbReference type="Proteomes" id="UP000245433"/>
    </source>
</evidence>
<gene>
    <name evidence="4" type="ORF">C7384_10578</name>
</gene>
<dbReference type="RefSeq" id="WP_089938703.1">
    <property type="nucleotide sequence ID" value="NZ_CAKOEX010000004.1"/>
</dbReference>
<comment type="caution">
    <text evidence="4">The sequence shown here is derived from an EMBL/GenBank/DDBJ whole genome shotgun (WGS) entry which is preliminary data.</text>
</comment>
<feature type="domain" description="Calcineurin-like phosphoesterase" evidence="3">
    <location>
        <begin position="3"/>
        <end position="153"/>
    </location>
</feature>
<sequence>MGKILIVSDVHGDRSILVDILNHWRNQVDAIFYNGDSELAADDSVFDGVSTVIGNRDSDVNFVEARSTTVDGVTFFQTHGHLYNAGDFIGWANLTDMDQAANEAQAQVVLFGHTHQAGTQVYDHKLFINPGSTTLPMGEYASFGGSYAVLSIEPQQLIVDFYNRQHQELPVLKAVVNRNQLK</sequence>
<dbReference type="GO" id="GO:0046872">
    <property type="term" value="F:metal ion binding"/>
    <property type="evidence" value="ECO:0007669"/>
    <property type="project" value="UniProtKB-KW"/>
</dbReference>
<keyword evidence="2" id="KW-0479">Metal-binding</keyword>
<dbReference type="GO" id="GO:0016787">
    <property type="term" value="F:hydrolase activity"/>
    <property type="evidence" value="ECO:0007669"/>
    <property type="project" value="UniProtKB-UniRule"/>
</dbReference>
<reference evidence="4 5" key="1">
    <citation type="submission" date="2018-04" db="EMBL/GenBank/DDBJ databases">
        <title>Genomic Encyclopedia of Type Strains, Phase IV (KMG-IV): sequencing the most valuable type-strain genomes for metagenomic binning, comparative biology and taxonomic classification.</title>
        <authorList>
            <person name="Goeker M."/>
        </authorList>
    </citation>
    <scope>NUCLEOTIDE SEQUENCE [LARGE SCALE GENOMIC DNA]</scope>
    <source>
        <strain evidence="4 5">DSM 28795</strain>
    </source>
</reference>
<dbReference type="EC" id="3.1.4.-" evidence="2"/>
<dbReference type="SUPFAM" id="SSF56300">
    <property type="entry name" value="Metallo-dependent phosphatases"/>
    <property type="match status" value="1"/>
</dbReference>
<evidence type="ECO:0000313" key="4">
    <source>
        <dbReference type="EMBL" id="PVY84200.1"/>
    </source>
</evidence>
<dbReference type="AlphaFoldDB" id="A0A2U1D946"/>
<dbReference type="NCBIfam" id="TIGR00040">
    <property type="entry name" value="yfcE"/>
    <property type="match status" value="1"/>
</dbReference>
<dbReference type="EMBL" id="QEKT01000005">
    <property type="protein sequence ID" value="PVY84200.1"/>
    <property type="molecule type" value="Genomic_DNA"/>
</dbReference>
<dbReference type="InterPro" id="IPR024654">
    <property type="entry name" value="Calcineurin-like_PHP_lpxH"/>
</dbReference>
<dbReference type="OrthoDB" id="9800565at2"/>
<evidence type="ECO:0000259" key="3">
    <source>
        <dbReference type="Pfam" id="PF12850"/>
    </source>
</evidence>
<name>A0A2U1D946_9LACO</name>
<evidence type="ECO:0000256" key="2">
    <source>
        <dbReference type="RuleBase" id="RU362039"/>
    </source>
</evidence>
<organism evidence="4 5">
    <name type="scientific">Convivina intestini</name>
    <dbReference type="NCBI Taxonomy" id="1505726"/>
    <lineage>
        <taxon>Bacteria</taxon>
        <taxon>Bacillati</taxon>
        <taxon>Bacillota</taxon>
        <taxon>Bacilli</taxon>
        <taxon>Lactobacillales</taxon>
        <taxon>Lactobacillaceae</taxon>
        <taxon>Convivina</taxon>
    </lineage>
</organism>
<proteinExistence type="inferred from homology"/>
<comment type="similarity">
    <text evidence="1 2">Belongs to the metallophosphoesterase superfamily. YfcE family.</text>
</comment>
<accession>A0A2U1D946</accession>
<dbReference type="Pfam" id="PF12850">
    <property type="entry name" value="Metallophos_2"/>
    <property type="match status" value="1"/>
</dbReference>
<dbReference type="PANTHER" id="PTHR11124">
    <property type="entry name" value="VACUOLAR SORTING PROTEIN VPS29"/>
    <property type="match status" value="1"/>
</dbReference>
<dbReference type="InterPro" id="IPR029052">
    <property type="entry name" value="Metallo-depent_PP-like"/>
</dbReference>
<dbReference type="Gene3D" id="3.60.21.10">
    <property type="match status" value="1"/>
</dbReference>
<dbReference type="Proteomes" id="UP000245433">
    <property type="component" value="Unassembled WGS sequence"/>
</dbReference>
<keyword evidence="5" id="KW-1185">Reference proteome</keyword>
<dbReference type="InterPro" id="IPR000979">
    <property type="entry name" value="Phosphodiesterase_MJ0936/Vps29"/>
</dbReference>
<evidence type="ECO:0000256" key="1">
    <source>
        <dbReference type="ARBA" id="ARBA00008950"/>
    </source>
</evidence>